<evidence type="ECO:0000256" key="1">
    <source>
        <dbReference type="SAM" id="MobiDB-lite"/>
    </source>
</evidence>
<feature type="compositionally biased region" description="Polar residues" evidence="1">
    <location>
        <begin position="490"/>
        <end position="515"/>
    </location>
</feature>
<feature type="compositionally biased region" description="Low complexity" evidence="1">
    <location>
        <begin position="47"/>
        <end position="61"/>
    </location>
</feature>
<feature type="region of interest" description="Disordered" evidence="1">
    <location>
        <begin position="344"/>
        <end position="528"/>
    </location>
</feature>
<keyword evidence="3" id="KW-1185">Reference proteome</keyword>
<dbReference type="AlphaFoldDB" id="A0AAV9Q9D1"/>
<organism evidence="2 3">
    <name type="scientific">Vermiconidia calcicola</name>
    <dbReference type="NCBI Taxonomy" id="1690605"/>
    <lineage>
        <taxon>Eukaryota</taxon>
        <taxon>Fungi</taxon>
        <taxon>Dikarya</taxon>
        <taxon>Ascomycota</taxon>
        <taxon>Pezizomycotina</taxon>
        <taxon>Dothideomycetes</taxon>
        <taxon>Dothideomycetidae</taxon>
        <taxon>Mycosphaerellales</taxon>
        <taxon>Extremaceae</taxon>
        <taxon>Vermiconidia</taxon>
    </lineage>
</organism>
<feature type="compositionally biased region" description="Basic and acidic residues" evidence="1">
    <location>
        <begin position="432"/>
        <end position="445"/>
    </location>
</feature>
<feature type="compositionally biased region" description="Polar residues" evidence="1">
    <location>
        <begin position="417"/>
        <end position="429"/>
    </location>
</feature>
<evidence type="ECO:0000313" key="3">
    <source>
        <dbReference type="Proteomes" id="UP001345827"/>
    </source>
</evidence>
<sequence>MVNWDQVTKWIAGRGVAERSDQKKLERQYKTVEESLRLVKEVVNEPALPATSLTATAPPSLHGSPDPNRRKARNESLISAPRLECIRSISTPAVPALAEKLPSQSPDIPTFDLSKDEVKRNYSCNGEWKLKDQPTIPLPEMTGFGRYRRAVNASRDWQLDRAERSLHEMKAFVFDQLGDCPPAGMDADIWRGFRAQHSRSSSIASSVSSSSVEETTGTKISRGFCASTTSSAASSFKDLASQHRRDSNLSKTSITSPSSDGDSKPVRPSSRAPFSRHASTTSISPLAVISELQEMVANPERKTEKACRFYENANNESAVASDEDEEFAWNDMLELGGGASNLSKRLHQRTSSSKSKASVNPTLTRQRTISQERPKSRASNSRRPPLDRSKTIKASNRASNVRFHVPRRTSDHERSNSQEPVDQAHSGSHQKAIRDLHASENERSNADAPSQNVRVTNLITEPESGRKEAVSDQNPEHISQGEPTDRLSPSPGQVESASNDFTVSSDTASAENAMNTMPVPVDSGRRRSGTVCTIVTSTSDAVDIKSIPTTSSKTAR</sequence>
<feature type="region of interest" description="Disordered" evidence="1">
    <location>
        <begin position="236"/>
        <end position="280"/>
    </location>
</feature>
<feature type="compositionally biased region" description="Polar residues" evidence="1">
    <location>
        <begin position="349"/>
        <end position="369"/>
    </location>
</feature>
<feature type="compositionally biased region" description="Polar residues" evidence="1">
    <location>
        <begin position="249"/>
        <end position="260"/>
    </location>
</feature>
<reference evidence="2 3" key="1">
    <citation type="submission" date="2023-06" db="EMBL/GenBank/DDBJ databases">
        <title>Black Yeasts Isolated from many extreme environments.</title>
        <authorList>
            <person name="Coleine C."/>
            <person name="Stajich J.E."/>
            <person name="Selbmann L."/>
        </authorList>
    </citation>
    <scope>NUCLEOTIDE SEQUENCE [LARGE SCALE GENOMIC DNA]</scope>
    <source>
        <strain evidence="2 3">CCFEE 5887</strain>
    </source>
</reference>
<gene>
    <name evidence="2" type="ORF">LTR25_004272</name>
</gene>
<proteinExistence type="predicted"/>
<feature type="compositionally biased region" description="Polar residues" evidence="1">
    <location>
        <begin position="447"/>
        <end position="459"/>
    </location>
</feature>
<dbReference type="Proteomes" id="UP001345827">
    <property type="component" value="Unassembled WGS sequence"/>
</dbReference>
<accession>A0AAV9Q9D1</accession>
<name>A0AAV9Q9D1_9PEZI</name>
<feature type="region of interest" description="Disordered" evidence="1">
    <location>
        <begin position="47"/>
        <end position="72"/>
    </location>
</feature>
<protein>
    <submittedName>
        <fullName evidence="2">Uncharacterized protein</fullName>
    </submittedName>
</protein>
<comment type="caution">
    <text evidence="2">The sequence shown here is derived from an EMBL/GenBank/DDBJ whole genome shotgun (WGS) entry which is preliminary data.</text>
</comment>
<dbReference type="EMBL" id="JAXLQG010000006">
    <property type="protein sequence ID" value="KAK5538729.1"/>
    <property type="molecule type" value="Genomic_DNA"/>
</dbReference>
<evidence type="ECO:0000313" key="2">
    <source>
        <dbReference type="EMBL" id="KAK5538729.1"/>
    </source>
</evidence>